<feature type="compositionally biased region" description="Basic and acidic residues" evidence="1">
    <location>
        <begin position="359"/>
        <end position="369"/>
    </location>
</feature>
<evidence type="ECO:0000313" key="3">
    <source>
        <dbReference type="Proteomes" id="UP001221142"/>
    </source>
</evidence>
<dbReference type="Proteomes" id="UP001221142">
    <property type="component" value="Unassembled WGS sequence"/>
</dbReference>
<name>A0AAD7BTV3_9AGAR</name>
<feature type="compositionally biased region" description="Polar residues" evidence="1">
    <location>
        <begin position="686"/>
        <end position="713"/>
    </location>
</feature>
<reference evidence="2" key="1">
    <citation type="submission" date="2023-03" db="EMBL/GenBank/DDBJ databases">
        <title>Massive genome expansion in bonnet fungi (Mycena s.s.) driven by repeated elements and novel gene families across ecological guilds.</title>
        <authorList>
            <consortium name="Lawrence Berkeley National Laboratory"/>
            <person name="Harder C.B."/>
            <person name="Miyauchi S."/>
            <person name="Viragh M."/>
            <person name="Kuo A."/>
            <person name="Thoen E."/>
            <person name="Andreopoulos B."/>
            <person name="Lu D."/>
            <person name="Skrede I."/>
            <person name="Drula E."/>
            <person name="Henrissat B."/>
            <person name="Morin E."/>
            <person name="Kohler A."/>
            <person name="Barry K."/>
            <person name="LaButti K."/>
            <person name="Morin E."/>
            <person name="Salamov A."/>
            <person name="Lipzen A."/>
            <person name="Mereny Z."/>
            <person name="Hegedus B."/>
            <person name="Baldrian P."/>
            <person name="Stursova M."/>
            <person name="Weitz H."/>
            <person name="Taylor A."/>
            <person name="Grigoriev I.V."/>
            <person name="Nagy L.G."/>
            <person name="Martin F."/>
            <person name="Kauserud H."/>
        </authorList>
    </citation>
    <scope>NUCLEOTIDE SEQUENCE</scope>
    <source>
        <strain evidence="2">9284</strain>
    </source>
</reference>
<feature type="compositionally biased region" description="Polar residues" evidence="1">
    <location>
        <begin position="333"/>
        <end position="345"/>
    </location>
</feature>
<evidence type="ECO:0000313" key="2">
    <source>
        <dbReference type="EMBL" id="KAJ7630649.1"/>
    </source>
</evidence>
<proteinExistence type="predicted"/>
<comment type="caution">
    <text evidence="2">The sequence shown here is derived from an EMBL/GenBank/DDBJ whole genome shotgun (WGS) entry which is preliminary data.</text>
</comment>
<gene>
    <name evidence="2" type="ORF">FB45DRAFT_1151408</name>
</gene>
<dbReference type="AlphaFoldDB" id="A0AAD7BTV3"/>
<feature type="compositionally biased region" description="Polar residues" evidence="1">
    <location>
        <begin position="728"/>
        <end position="740"/>
    </location>
</feature>
<feature type="region of interest" description="Disordered" evidence="1">
    <location>
        <begin position="618"/>
        <end position="647"/>
    </location>
</feature>
<feature type="compositionally biased region" description="Pro residues" evidence="1">
    <location>
        <begin position="630"/>
        <end position="640"/>
    </location>
</feature>
<organism evidence="2 3">
    <name type="scientific">Roridomyces roridus</name>
    <dbReference type="NCBI Taxonomy" id="1738132"/>
    <lineage>
        <taxon>Eukaryota</taxon>
        <taxon>Fungi</taxon>
        <taxon>Dikarya</taxon>
        <taxon>Basidiomycota</taxon>
        <taxon>Agaricomycotina</taxon>
        <taxon>Agaricomycetes</taxon>
        <taxon>Agaricomycetidae</taxon>
        <taxon>Agaricales</taxon>
        <taxon>Marasmiineae</taxon>
        <taxon>Mycenaceae</taxon>
        <taxon>Roridomyces</taxon>
    </lineage>
</organism>
<feature type="compositionally biased region" description="Low complexity" evidence="1">
    <location>
        <begin position="314"/>
        <end position="325"/>
    </location>
</feature>
<protein>
    <submittedName>
        <fullName evidence="2">Uncharacterized protein</fullName>
    </submittedName>
</protein>
<feature type="region of interest" description="Disordered" evidence="1">
    <location>
        <begin position="270"/>
        <end position="484"/>
    </location>
</feature>
<dbReference type="EMBL" id="JARKIF010000009">
    <property type="protein sequence ID" value="KAJ7630649.1"/>
    <property type="molecule type" value="Genomic_DNA"/>
</dbReference>
<accession>A0AAD7BTV3</accession>
<feature type="region of interest" description="Disordered" evidence="1">
    <location>
        <begin position="659"/>
        <end position="780"/>
    </location>
</feature>
<keyword evidence="3" id="KW-1185">Reference proteome</keyword>
<feature type="compositionally biased region" description="Basic and acidic residues" evidence="1">
    <location>
        <begin position="743"/>
        <end position="761"/>
    </location>
</feature>
<feature type="compositionally biased region" description="Basic and acidic residues" evidence="1">
    <location>
        <begin position="715"/>
        <end position="725"/>
    </location>
</feature>
<sequence>MPYYLNQKEETSSCDRPVAPTLTFLPPTMEGFTPRREFLREPRLVNSFSLLALSGPNCIRLYSFPLQVITALRRLLDAKNLVITLREDVEQQLCEIALAGKPWTSAKSLPTEKLLVDIIAVFYQHNYTFLSCIDYGRENDDRLAMAFSKTLHLPYTTQTHSLRTSPLPPPRLCASLHRRYIPRLPSSRQYAVPGRGVSYLKRKLAKIVSSSSSRAINGSTENTFATDSLRLHSLPPLKHSTPTQFSLLTSITLTASRSRLKDLWIFTGPAASSTDSLPESPAPSILNGSNSEFRRAPGPEIPALSPTFHRRLLSEPSSSPPVSQSHARAATDTPRSTSPFRQSNVLRKGAPRAQVPVSVHDEGEPEPLHPHLLPENAVGPSGRTPDVFYSTSETPFTREPSFPVLLPAGTAHSRGATPPSRSPASLSPHLPGTPLVDPALVQPPVVHSDSLGPPPVDPALEQHPVIHSDPSTPGTPPLLSPSAFRDSAFSSATESTSYDMPIPIKWTGTHIEDPHVHNTRQDSSGPLFPGGWQPTPIEEKSEDFMSLDENFTEQAEPVRTPDVQEVFQRVDSPDLQAADVALRKSEAGLVGLIAATQGQNAQPESNEGKGWVVVDVEGQGQGSLVSSPGPVTPASPPTPSSPNVSHAAKAIAIVDAIEAKNKPSNDSPAPTSGLKKFLSLRRKNSDGTATSSSPNRSTPTLDANASSSKTPLNRVSEEDTKRAIEMVHNSSSQDSKTGSKILQKKEKDKSLPRSRLRDKLRFRAGPPEAQPNEDKRRSIN</sequence>
<evidence type="ECO:0000256" key="1">
    <source>
        <dbReference type="SAM" id="MobiDB-lite"/>
    </source>
</evidence>